<keyword evidence="2" id="KW-1185">Reference proteome</keyword>
<sequence>MASKTSPESLATAAFAQHPLSVTPASPLLAASFPLPPRARIAYAVFRPANPSRFNIDTVELARRLIIARRGPNILGSVLCSAVVDKDAERLYSFVVTAPDTNSDAPSLARAPLDGLSLDGLTIIEASSFGPDEVFPCSRACATERQPCPACLQPDAHPQPSGSKASARPSARLLPREPLREPYAHFLRALQDALMDDMCNGSPAEQRMCRYKDSVVLLPFAASFDWGNGWEHHAHTRPLVQCTLHASLQSSRILIQPLFRPTPFVPLVPTHPPARGAPVILLPYGTPAYFLTFYTGPQSALSAQFAQSLTGLGCGSWNVPRPPHTQIDYVIVWLAVQNKQGEEKGLPVVWPAPLVLCHTSQSRLGLTYIPDLAPQLQPSPPGQPVPSLSLSTVSSIGPSAATGTPPPPTPASTLPPALVRRPNLRPVRTPSAKELPTLITLSMSVDAPEVVDVRQVAVAVGTYADDMAQQRERERERMRREAESRKEAELAGETPLGSGNLPTPMTAASAVTSATMTSDTDEAQPDPSPAQPSPFYSSPNATGSAPTTTSIPTASTSASASVAPVPAPPATFETFGAFDDWDAGTGAWAPDAGYEFDGDVSMDLGVGSGANLGVGTDHDLSAVGGAKSSSSWPGAQMDLDGFGDGMDDPFTDADFDYFGAPKPSAPDPTRPALSLGLGPTDASATSFAPATAALGSAALFGEPLHASGPGPPIATSVATATAVAATAWMAEPAPELSPPSETRTPQGDSAPPTPEPFAVAAALPPLTPGFEPITFDLEQRERDLKHSAGKFAMRNAFGYQTPPPEEEHAAPARPGVLSLKEKYDRMTDPRGGLVKNIQRLAGMKRKEETQGGRERRGAWMRGSVDWEEDVLHSPHSDTDDTMSEDESESESDDEVEPVVDDGHTRQATPSPAYLPLGPTLLHTQFRHEHLLPIAGPLKPAGTVAATPPAATTGVTSVPTPVSPAALLGAASERSKTLEAAAAILANEVVESAVWSEAWRCNAFELLSDSGARTGISQCDVRRVACALGEQGTLPLSSVFGTCDVRRAEPPMLAVGKGDALLHVLPSALKFWQKLGLGPRAGRKDVVAFVFYDEALEGRVDMVDRWLKRVSQTYEAANLGSHVPGKSSRCPQDGLVKVKFESFRKFLGPFVSELPAITESYVFYIATPSSLISLSSPVLRVVFSAVKRAQKAYADAQILFQFLPSHLAYATHSPPAEAHALMLFSCSVYDRLRRPADRAMARRLFARSTVRVRTFCQEPAFTIAPPAHLQVQFVRQYPALTLDVMERHTLLHIGYRLCGRWLLAACTDERGQAHDIGVWTTQTDALEAFVAPTIWGFAAAFAKSASVEWRIVLAKLGLMSTSEVDAWVEHLEDVVLERQELPMVHVSLISVDPDTSWTFVAQPSARPAPASGINRTSKTNAGAVLADTSLVTHFISHPFRLDFLPPPSYDPSALPYVPDPTDLPVLPPARCPMRPLQTATLVHCPPSSDVTMTSMLHLHLLHAFQSQRSTISDAQSARTLEDVTKSFDRLAMLARARSLKASEGLPWHLAALEVMEVALSGSGAGEL</sequence>
<comment type="caution">
    <text evidence="1">The sequence shown here is derived from an EMBL/GenBank/DDBJ whole genome shotgun (WGS) entry which is preliminary data.</text>
</comment>
<accession>A0ACB8Q6Q7</accession>
<proteinExistence type="predicted"/>
<organism evidence="1 2">
    <name type="scientific">Vararia minispora EC-137</name>
    <dbReference type="NCBI Taxonomy" id="1314806"/>
    <lineage>
        <taxon>Eukaryota</taxon>
        <taxon>Fungi</taxon>
        <taxon>Dikarya</taxon>
        <taxon>Basidiomycota</taxon>
        <taxon>Agaricomycotina</taxon>
        <taxon>Agaricomycetes</taxon>
        <taxon>Russulales</taxon>
        <taxon>Lachnocladiaceae</taxon>
        <taxon>Vararia</taxon>
    </lineage>
</organism>
<reference evidence="1" key="2">
    <citation type="journal article" date="2022" name="New Phytol.">
        <title>Evolutionary transition to the ectomycorrhizal habit in the genomes of a hyperdiverse lineage of mushroom-forming fungi.</title>
        <authorList>
            <person name="Looney B."/>
            <person name="Miyauchi S."/>
            <person name="Morin E."/>
            <person name="Drula E."/>
            <person name="Courty P.E."/>
            <person name="Kohler A."/>
            <person name="Kuo A."/>
            <person name="LaButti K."/>
            <person name="Pangilinan J."/>
            <person name="Lipzen A."/>
            <person name="Riley R."/>
            <person name="Andreopoulos W."/>
            <person name="He G."/>
            <person name="Johnson J."/>
            <person name="Nolan M."/>
            <person name="Tritt A."/>
            <person name="Barry K.W."/>
            <person name="Grigoriev I.V."/>
            <person name="Nagy L.G."/>
            <person name="Hibbett D."/>
            <person name="Henrissat B."/>
            <person name="Matheny P.B."/>
            <person name="Labbe J."/>
            <person name="Martin F.M."/>
        </authorList>
    </citation>
    <scope>NUCLEOTIDE SEQUENCE</scope>
    <source>
        <strain evidence="1">EC-137</strain>
    </source>
</reference>
<reference evidence="1" key="1">
    <citation type="submission" date="2021-02" db="EMBL/GenBank/DDBJ databases">
        <authorList>
            <consortium name="DOE Joint Genome Institute"/>
            <person name="Ahrendt S."/>
            <person name="Looney B.P."/>
            <person name="Miyauchi S."/>
            <person name="Morin E."/>
            <person name="Drula E."/>
            <person name="Courty P.E."/>
            <person name="Chicoki N."/>
            <person name="Fauchery L."/>
            <person name="Kohler A."/>
            <person name="Kuo A."/>
            <person name="Labutti K."/>
            <person name="Pangilinan J."/>
            <person name="Lipzen A."/>
            <person name="Riley R."/>
            <person name="Andreopoulos W."/>
            <person name="He G."/>
            <person name="Johnson J."/>
            <person name="Barry K.W."/>
            <person name="Grigoriev I.V."/>
            <person name="Nagy L."/>
            <person name="Hibbett D."/>
            <person name="Henrissat B."/>
            <person name="Matheny P.B."/>
            <person name="Labbe J."/>
            <person name="Martin F."/>
        </authorList>
    </citation>
    <scope>NUCLEOTIDE SEQUENCE</scope>
    <source>
        <strain evidence="1">EC-137</strain>
    </source>
</reference>
<dbReference type="Proteomes" id="UP000814128">
    <property type="component" value="Unassembled WGS sequence"/>
</dbReference>
<name>A0ACB8Q6Q7_9AGAM</name>
<protein>
    <submittedName>
        <fullName evidence="1">Uncharacterized protein</fullName>
    </submittedName>
</protein>
<evidence type="ECO:0000313" key="1">
    <source>
        <dbReference type="EMBL" id="KAI0027383.1"/>
    </source>
</evidence>
<dbReference type="EMBL" id="MU273915">
    <property type="protein sequence ID" value="KAI0027383.1"/>
    <property type="molecule type" value="Genomic_DNA"/>
</dbReference>
<evidence type="ECO:0000313" key="2">
    <source>
        <dbReference type="Proteomes" id="UP000814128"/>
    </source>
</evidence>
<gene>
    <name evidence="1" type="ORF">K488DRAFT_90914</name>
</gene>